<dbReference type="AlphaFoldDB" id="A0A0C9WMB6"/>
<reference evidence="1 2" key="1">
    <citation type="submission" date="2014-04" db="EMBL/GenBank/DDBJ databases">
        <authorList>
            <consortium name="DOE Joint Genome Institute"/>
            <person name="Kuo A."/>
            <person name="Kohler A."/>
            <person name="Nagy L.G."/>
            <person name="Floudas D."/>
            <person name="Copeland A."/>
            <person name="Barry K.W."/>
            <person name="Cichocki N."/>
            <person name="Veneault-Fourrey C."/>
            <person name="LaButti K."/>
            <person name="Lindquist E.A."/>
            <person name="Lipzen A."/>
            <person name="Lundell T."/>
            <person name="Morin E."/>
            <person name="Murat C."/>
            <person name="Sun H."/>
            <person name="Tunlid A."/>
            <person name="Henrissat B."/>
            <person name="Grigoriev I.V."/>
            <person name="Hibbett D.S."/>
            <person name="Martin F."/>
            <person name="Nordberg H.P."/>
            <person name="Cantor M.N."/>
            <person name="Hua S.X."/>
        </authorList>
    </citation>
    <scope>NUCLEOTIDE SEQUENCE [LARGE SCALE GENOMIC DNA]</scope>
    <source>
        <strain evidence="1 2">LaAM-08-1</strain>
    </source>
</reference>
<proteinExistence type="predicted"/>
<reference evidence="2" key="2">
    <citation type="submission" date="2015-01" db="EMBL/GenBank/DDBJ databases">
        <title>Evolutionary Origins and Diversification of the Mycorrhizal Mutualists.</title>
        <authorList>
            <consortium name="DOE Joint Genome Institute"/>
            <consortium name="Mycorrhizal Genomics Consortium"/>
            <person name="Kohler A."/>
            <person name="Kuo A."/>
            <person name="Nagy L.G."/>
            <person name="Floudas D."/>
            <person name="Copeland A."/>
            <person name="Barry K.W."/>
            <person name="Cichocki N."/>
            <person name="Veneault-Fourrey C."/>
            <person name="LaButti K."/>
            <person name="Lindquist E.A."/>
            <person name="Lipzen A."/>
            <person name="Lundell T."/>
            <person name="Morin E."/>
            <person name="Murat C."/>
            <person name="Riley R."/>
            <person name="Ohm R."/>
            <person name="Sun H."/>
            <person name="Tunlid A."/>
            <person name="Henrissat B."/>
            <person name="Grigoriev I.V."/>
            <person name="Hibbett D.S."/>
            <person name="Martin F."/>
        </authorList>
    </citation>
    <scope>NUCLEOTIDE SEQUENCE [LARGE SCALE GENOMIC DNA]</scope>
    <source>
        <strain evidence="2">LaAM-08-1</strain>
    </source>
</reference>
<evidence type="ECO:0000313" key="1">
    <source>
        <dbReference type="EMBL" id="KIJ91005.1"/>
    </source>
</evidence>
<sequence>MPPRLGRRIGDIDKDQSIKAQLVVLEKTPGIGSRIDIVLPSKLRANIRIGS</sequence>
<gene>
    <name evidence="1" type="ORF">K443DRAFT_686329</name>
</gene>
<evidence type="ECO:0000313" key="2">
    <source>
        <dbReference type="Proteomes" id="UP000054477"/>
    </source>
</evidence>
<dbReference type="Proteomes" id="UP000054477">
    <property type="component" value="Unassembled WGS sequence"/>
</dbReference>
<accession>A0A0C9WMB6</accession>
<protein>
    <submittedName>
        <fullName evidence="1">Uncharacterized protein</fullName>
    </submittedName>
</protein>
<keyword evidence="2" id="KW-1185">Reference proteome</keyword>
<dbReference type="EMBL" id="KN839070">
    <property type="protein sequence ID" value="KIJ91005.1"/>
    <property type="molecule type" value="Genomic_DNA"/>
</dbReference>
<dbReference type="HOGENOM" id="CLU_3106765_0_0_1"/>
<organism evidence="1 2">
    <name type="scientific">Laccaria amethystina LaAM-08-1</name>
    <dbReference type="NCBI Taxonomy" id="1095629"/>
    <lineage>
        <taxon>Eukaryota</taxon>
        <taxon>Fungi</taxon>
        <taxon>Dikarya</taxon>
        <taxon>Basidiomycota</taxon>
        <taxon>Agaricomycotina</taxon>
        <taxon>Agaricomycetes</taxon>
        <taxon>Agaricomycetidae</taxon>
        <taxon>Agaricales</taxon>
        <taxon>Agaricineae</taxon>
        <taxon>Hydnangiaceae</taxon>
        <taxon>Laccaria</taxon>
    </lineage>
</organism>
<name>A0A0C9WMB6_9AGAR</name>